<dbReference type="InterPro" id="IPR003488">
    <property type="entry name" value="DprA"/>
</dbReference>
<dbReference type="Gene3D" id="3.40.50.450">
    <property type="match status" value="1"/>
</dbReference>
<evidence type="ECO:0000256" key="1">
    <source>
        <dbReference type="ARBA" id="ARBA00006525"/>
    </source>
</evidence>
<evidence type="ECO:0000313" key="3">
    <source>
        <dbReference type="EMBL" id="GID61561.1"/>
    </source>
</evidence>
<keyword evidence="4" id="KW-1185">Reference proteome</keyword>
<evidence type="ECO:0000259" key="2">
    <source>
        <dbReference type="Pfam" id="PF02481"/>
    </source>
</evidence>
<reference evidence="3 4" key="1">
    <citation type="submission" date="2021-01" db="EMBL/GenBank/DDBJ databases">
        <title>Whole genome shotgun sequence of Actinoplanes couchii NBRC 106145.</title>
        <authorList>
            <person name="Komaki H."/>
            <person name="Tamura T."/>
        </authorList>
    </citation>
    <scope>NUCLEOTIDE SEQUENCE [LARGE SCALE GENOMIC DNA]</scope>
    <source>
        <strain evidence="3 4">NBRC 106145</strain>
    </source>
</reference>
<name>A0ABQ3XSS9_9ACTN</name>
<dbReference type="Pfam" id="PF02481">
    <property type="entry name" value="DNA_processg_A"/>
    <property type="match status" value="1"/>
</dbReference>
<sequence>MNKSPATPYRGRLAIADSDDRLALAGLTALTAYGNPTVRTLVRQHGAVDTYRRLTADEQAHVPGRVDRVRHALSALHRGLQRLVIPGDPDWPANLDAVPPTGFRQPPLALWVHGTAPLATALQRSVAVVGSKAATSYGNHVATEIASGCTAGGWTVVASGGFGCDAAAHRAALAQDAVTVAVLGGGLDRPHPAGHNALFDRITEKGVLVSPYPPDTHPTRARHIARMALIGLLTSGSVLVEAAQDSNALVTLKTSAGLGRPVMAVPGPVTSALSSGPHQLLRRPLYRLVTSAADVLAHLTKPL</sequence>
<dbReference type="PANTHER" id="PTHR43022">
    <property type="entry name" value="PROTEIN SMF"/>
    <property type="match status" value="1"/>
</dbReference>
<dbReference type="SUPFAM" id="SSF102405">
    <property type="entry name" value="MCP/YpsA-like"/>
    <property type="match status" value="1"/>
</dbReference>
<dbReference type="InterPro" id="IPR057666">
    <property type="entry name" value="DrpA_SLOG"/>
</dbReference>
<dbReference type="PANTHER" id="PTHR43022:SF1">
    <property type="entry name" value="PROTEIN SMF"/>
    <property type="match status" value="1"/>
</dbReference>
<protein>
    <recommendedName>
        <fullName evidence="2">Smf/DprA SLOG domain-containing protein</fullName>
    </recommendedName>
</protein>
<comment type="caution">
    <text evidence="3">The sequence shown here is derived from an EMBL/GenBank/DDBJ whole genome shotgun (WGS) entry which is preliminary data.</text>
</comment>
<evidence type="ECO:0000313" key="4">
    <source>
        <dbReference type="Proteomes" id="UP000612282"/>
    </source>
</evidence>
<feature type="domain" description="Smf/DprA SLOG" evidence="2">
    <location>
        <begin position="83"/>
        <end position="299"/>
    </location>
</feature>
<dbReference type="EMBL" id="BOMG01000130">
    <property type="protein sequence ID" value="GID61561.1"/>
    <property type="molecule type" value="Genomic_DNA"/>
</dbReference>
<gene>
    <name evidence="3" type="ORF">Aco03nite_099650</name>
</gene>
<dbReference type="RefSeq" id="WP_203809661.1">
    <property type="nucleotide sequence ID" value="NZ_BAAAQE010000064.1"/>
</dbReference>
<comment type="similarity">
    <text evidence="1">Belongs to the DprA/Smf family.</text>
</comment>
<proteinExistence type="inferred from homology"/>
<accession>A0ABQ3XSS9</accession>
<organism evidence="3 4">
    <name type="scientific">Actinoplanes couchii</name>
    <dbReference type="NCBI Taxonomy" id="403638"/>
    <lineage>
        <taxon>Bacteria</taxon>
        <taxon>Bacillati</taxon>
        <taxon>Actinomycetota</taxon>
        <taxon>Actinomycetes</taxon>
        <taxon>Micromonosporales</taxon>
        <taxon>Micromonosporaceae</taxon>
        <taxon>Actinoplanes</taxon>
    </lineage>
</organism>
<dbReference type="Proteomes" id="UP000612282">
    <property type="component" value="Unassembled WGS sequence"/>
</dbReference>